<keyword evidence="2" id="KW-0813">Transport</keyword>
<dbReference type="InterPro" id="IPR005829">
    <property type="entry name" value="Sugar_transporter_CS"/>
</dbReference>
<name>A0A5C1QNC4_9SPIO</name>
<feature type="transmembrane region" description="Helical" evidence="7">
    <location>
        <begin position="89"/>
        <end position="107"/>
    </location>
</feature>
<feature type="transmembrane region" description="Helical" evidence="7">
    <location>
        <begin position="253"/>
        <end position="272"/>
    </location>
</feature>
<keyword evidence="3" id="KW-1003">Cell membrane</keyword>
<evidence type="ECO:0000256" key="3">
    <source>
        <dbReference type="ARBA" id="ARBA00022475"/>
    </source>
</evidence>
<gene>
    <name evidence="9" type="ORF">EXM22_10960</name>
</gene>
<reference evidence="9 10" key="1">
    <citation type="submission" date="2019-02" db="EMBL/GenBank/DDBJ databases">
        <title>Complete Genome Sequence and Methylome Analysis of free living Spirochaetas.</title>
        <authorList>
            <person name="Fomenkov A."/>
            <person name="Dubinina G."/>
            <person name="Leshcheva N."/>
            <person name="Mikheeva N."/>
            <person name="Grabovich M."/>
            <person name="Vincze T."/>
            <person name="Roberts R.J."/>
        </authorList>
    </citation>
    <scope>NUCLEOTIDE SEQUENCE [LARGE SCALE GENOMIC DNA]</scope>
    <source>
        <strain evidence="9 10">K2</strain>
    </source>
</reference>
<dbReference type="OrthoDB" id="9812221at2"/>
<keyword evidence="10" id="KW-1185">Reference proteome</keyword>
<feature type="transmembrane region" description="Helical" evidence="7">
    <location>
        <begin position="21"/>
        <end position="45"/>
    </location>
</feature>
<evidence type="ECO:0000259" key="8">
    <source>
        <dbReference type="PROSITE" id="PS50850"/>
    </source>
</evidence>
<dbReference type="PROSITE" id="PS00216">
    <property type="entry name" value="SUGAR_TRANSPORT_1"/>
    <property type="match status" value="1"/>
</dbReference>
<dbReference type="PANTHER" id="PTHR23517">
    <property type="entry name" value="RESISTANCE PROTEIN MDTM, PUTATIVE-RELATED-RELATED"/>
    <property type="match status" value="1"/>
</dbReference>
<feature type="transmembrane region" description="Helical" evidence="7">
    <location>
        <begin position="176"/>
        <end position="194"/>
    </location>
</feature>
<dbReference type="InterPro" id="IPR050171">
    <property type="entry name" value="MFS_Transporters"/>
</dbReference>
<dbReference type="AlphaFoldDB" id="A0A5C1QNC4"/>
<dbReference type="Gene3D" id="1.20.1250.20">
    <property type="entry name" value="MFS general substrate transporter like domains"/>
    <property type="match status" value="1"/>
</dbReference>
<accession>A0A5C1QNC4</accession>
<evidence type="ECO:0000256" key="4">
    <source>
        <dbReference type="ARBA" id="ARBA00022692"/>
    </source>
</evidence>
<dbReference type="InterPro" id="IPR011701">
    <property type="entry name" value="MFS"/>
</dbReference>
<feature type="transmembrane region" description="Helical" evidence="7">
    <location>
        <begin position="113"/>
        <end position="135"/>
    </location>
</feature>
<dbReference type="GO" id="GO:0022857">
    <property type="term" value="F:transmembrane transporter activity"/>
    <property type="evidence" value="ECO:0007669"/>
    <property type="project" value="InterPro"/>
</dbReference>
<comment type="subcellular location">
    <subcellularLocation>
        <location evidence="1">Cell membrane</location>
        <topology evidence="1">Multi-pass membrane protein</topology>
    </subcellularLocation>
</comment>
<dbReference type="Proteomes" id="UP000324209">
    <property type="component" value="Chromosome"/>
</dbReference>
<feature type="transmembrane region" description="Helical" evidence="7">
    <location>
        <begin position="215"/>
        <end position="233"/>
    </location>
</feature>
<feature type="domain" description="Major facilitator superfamily (MFS) profile" evidence="8">
    <location>
        <begin position="20"/>
        <end position="412"/>
    </location>
</feature>
<dbReference type="InterPro" id="IPR020846">
    <property type="entry name" value="MFS_dom"/>
</dbReference>
<evidence type="ECO:0000256" key="7">
    <source>
        <dbReference type="SAM" id="Phobius"/>
    </source>
</evidence>
<keyword evidence="4 7" id="KW-0812">Transmembrane</keyword>
<feature type="transmembrane region" description="Helical" evidence="7">
    <location>
        <begin position="373"/>
        <end position="394"/>
    </location>
</feature>
<sequence length="412" mass="44817">MNKGLKQDSDRADGFDSQKHGAVVLLFASSLYVTSAVITSSLPLMAEEFRSLPSAEILVKLALTLPTLFIALISPLTGKLSDLWGRKKILFWGLIIYGIGGSSGFYLQDIRLILLGRGLLGLGLGTTFTMASALIGDFYSGDRRRRLLGLQGAFVSLGGMIFVGGAGFLAEISWRTPFLVYLLSFLILPAAAILKEPPRLKPAVLEESKRKRNPVGLILLIYLSVFLCMIFLLMIHTQLPFVLKQQNRSSTSLMGGILILLNLASFFTASFYHKIRRQLSPVMIYGLYFVLMGAGFILIGLKPGLLGLFGGILLCGLGTGLVVPNTSVWLQDISIPESRGQILGYMTASAFLGQFLSPLLLQPILTRLPEGTLFFRVGISVLILGFGYGILNLLSKLKSAVKKTTAVKNLHI</sequence>
<feature type="transmembrane region" description="Helical" evidence="7">
    <location>
        <begin position="307"/>
        <end position="330"/>
    </location>
</feature>
<dbReference type="PROSITE" id="PS50850">
    <property type="entry name" value="MFS"/>
    <property type="match status" value="1"/>
</dbReference>
<feature type="transmembrane region" description="Helical" evidence="7">
    <location>
        <begin position="284"/>
        <end position="301"/>
    </location>
</feature>
<evidence type="ECO:0000256" key="6">
    <source>
        <dbReference type="ARBA" id="ARBA00023136"/>
    </source>
</evidence>
<evidence type="ECO:0000313" key="9">
    <source>
        <dbReference type="EMBL" id="QEN08480.1"/>
    </source>
</evidence>
<dbReference type="CDD" id="cd17473">
    <property type="entry name" value="MFS_arabinose_efflux_permease_like"/>
    <property type="match status" value="1"/>
</dbReference>
<feature type="transmembrane region" description="Helical" evidence="7">
    <location>
        <begin position="57"/>
        <end position="77"/>
    </location>
</feature>
<evidence type="ECO:0000313" key="10">
    <source>
        <dbReference type="Proteomes" id="UP000324209"/>
    </source>
</evidence>
<dbReference type="RefSeq" id="WP_149486561.1">
    <property type="nucleotide sequence ID" value="NZ_CP036150.1"/>
</dbReference>
<evidence type="ECO:0000256" key="1">
    <source>
        <dbReference type="ARBA" id="ARBA00004651"/>
    </source>
</evidence>
<dbReference type="EMBL" id="CP036150">
    <property type="protein sequence ID" value="QEN08480.1"/>
    <property type="molecule type" value="Genomic_DNA"/>
</dbReference>
<feature type="transmembrane region" description="Helical" evidence="7">
    <location>
        <begin position="342"/>
        <end position="361"/>
    </location>
</feature>
<keyword evidence="6 7" id="KW-0472">Membrane</keyword>
<feature type="transmembrane region" description="Helical" evidence="7">
    <location>
        <begin position="147"/>
        <end position="170"/>
    </location>
</feature>
<dbReference type="GO" id="GO:0005886">
    <property type="term" value="C:plasma membrane"/>
    <property type="evidence" value="ECO:0007669"/>
    <property type="project" value="UniProtKB-SubCell"/>
</dbReference>
<evidence type="ECO:0000256" key="5">
    <source>
        <dbReference type="ARBA" id="ARBA00022989"/>
    </source>
</evidence>
<dbReference type="PANTHER" id="PTHR23517:SF2">
    <property type="entry name" value="MULTIDRUG RESISTANCE PROTEIN MDTH"/>
    <property type="match status" value="1"/>
</dbReference>
<dbReference type="KEGG" id="ock:EXM22_10960"/>
<evidence type="ECO:0000256" key="2">
    <source>
        <dbReference type="ARBA" id="ARBA00022448"/>
    </source>
</evidence>
<keyword evidence="5 7" id="KW-1133">Transmembrane helix</keyword>
<proteinExistence type="predicted"/>
<protein>
    <submittedName>
        <fullName evidence="9">MFS transporter</fullName>
    </submittedName>
</protein>
<dbReference type="InterPro" id="IPR036259">
    <property type="entry name" value="MFS_trans_sf"/>
</dbReference>
<dbReference type="Pfam" id="PF07690">
    <property type="entry name" value="MFS_1"/>
    <property type="match status" value="1"/>
</dbReference>
<organism evidence="9 10">
    <name type="scientific">Oceanispirochaeta crateris</name>
    <dbReference type="NCBI Taxonomy" id="2518645"/>
    <lineage>
        <taxon>Bacteria</taxon>
        <taxon>Pseudomonadati</taxon>
        <taxon>Spirochaetota</taxon>
        <taxon>Spirochaetia</taxon>
        <taxon>Spirochaetales</taxon>
        <taxon>Spirochaetaceae</taxon>
        <taxon>Oceanispirochaeta</taxon>
    </lineage>
</organism>
<dbReference type="SUPFAM" id="SSF103473">
    <property type="entry name" value="MFS general substrate transporter"/>
    <property type="match status" value="1"/>
</dbReference>